<reference evidence="1" key="1">
    <citation type="submission" date="2022-07" db="EMBL/GenBank/DDBJ databases">
        <title>Genome Sequence of Agrocybe chaxingu.</title>
        <authorList>
            <person name="Buettner E."/>
        </authorList>
    </citation>
    <scope>NUCLEOTIDE SEQUENCE</scope>
    <source>
        <strain evidence="1">MP-N11</strain>
    </source>
</reference>
<dbReference type="AlphaFoldDB" id="A0A9W8N0Y5"/>
<gene>
    <name evidence="1" type="ORF">NLJ89_g990</name>
</gene>
<keyword evidence="2" id="KW-1185">Reference proteome</keyword>
<dbReference type="Proteomes" id="UP001148786">
    <property type="component" value="Unassembled WGS sequence"/>
</dbReference>
<evidence type="ECO:0000313" key="2">
    <source>
        <dbReference type="Proteomes" id="UP001148786"/>
    </source>
</evidence>
<protein>
    <submittedName>
        <fullName evidence="1">Uncharacterized protein</fullName>
    </submittedName>
</protein>
<dbReference type="EMBL" id="JANKHO010000047">
    <property type="protein sequence ID" value="KAJ3516652.1"/>
    <property type="molecule type" value="Genomic_DNA"/>
</dbReference>
<comment type="caution">
    <text evidence="1">The sequence shown here is derived from an EMBL/GenBank/DDBJ whole genome shotgun (WGS) entry which is preliminary data.</text>
</comment>
<proteinExistence type="predicted"/>
<name>A0A9W8N0Y5_9AGAR</name>
<organism evidence="1 2">
    <name type="scientific">Agrocybe chaxingu</name>
    <dbReference type="NCBI Taxonomy" id="84603"/>
    <lineage>
        <taxon>Eukaryota</taxon>
        <taxon>Fungi</taxon>
        <taxon>Dikarya</taxon>
        <taxon>Basidiomycota</taxon>
        <taxon>Agaricomycotina</taxon>
        <taxon>Agaricomycetes</taxon>
        <taxon>Agaricomycetidae</taxon>
        <taxon>Agaricales</taxon>
        <taxon>Agaricineae</taxon>
        <taxon>Strophariaceae</taxon>
        <taxon>Agrocybe</taxon>
    </lineage>
</organism>
<evidence type="ECO:0000313" key="1">
    <source>
        <dbReference type="EMBL" id="KAJ3516652.1"/>
    </source>
</evidence>
<accession>A0A9W8N0Y5</accession>
<sequence length="250" mass="27871">MLPNIERFELWTDESPIAWYDIPQLLLTKIAGILEFPKLTHLTMCSMTLFPFPFIVASPIAVVTLAFEPELGLSLNISSVSARSAAQSLQSVPLPECDLPIVDCMRLKMLQFETHAEDAQGDGPSLEEFTQIVMPLYGEHHDPFHGISDELKGFPTPNSLTKVNVTLEAITSDTECSTKLAHWAAFDEALTLERLPSLQEVHLTVSAAQLRRPNSNWENALLEIGYTAFKKPEQSPVIQFRFAVNVDLAH</sequence>